<protein>
    <submittedName>
        <fullName evidence="1">10759_t:CDS:1</fullName>
    </submittedName>
</protein>
<sequence>GGFYYAAIARLVFVHHATFCVNSVAHYLGDKPFDDRHTPRDHFITAILSLGEGYHNFHHEFPMDYRNAIKFYQYDPTKWLIRFLSYFGFTRHLKTFPDNEIKKGQIIMKQKKLDEEKMKLNWGVPLDQLPIYTFDEFLENAISNNLICIEGIIYDVSSFMDEHPGGKTLIVTSLGKDMTTAFNGGVYDHSNAARNLMSSFRVGVISGGGEVES</sequence>
<gene>
    <name evidence="1" type="ORF">DHETER_LOCUS11621</name>
</gene>
<name>A0ACA9PA03_9GLOM</name>
<reference evidence="1" key="1">
    <citation type="submission" date="2021-06" db="EMBL/GenBank/DDBJ databases">
        <authorList>
            <person name="Kallberg Y."/>
            <person name="Tangrot J."/>
            <person name="Rosling A."/>
        </authorList>
    </citation>
    <scope>NUCLEOTIDE SEQUENCE</scope>
    <source>
        <strain evidence="1">IL203A</strain>
    </source>
</reference>
<accession>A0ACA9PA03</accession>
<feature type="non-terminal residue" evidence="1">
    <location>
        <position position="213"/>
    </location>
</feature>
<organism evidence="1 2">
    <name type="scientific">Dentiscutata heterogama</name>
    <dbReference type="NCBI Taxonomy" id="1316150"/>
    <lineage>
        <taxon>Eukaryota</taxon>
        <taxon>Fungi</taxon>
        <taxon>Fungi incertae sedis</taxon>
        <taxon>Mucoromycota</taxon>
        <taxon>Glomeromycotina</taxon>
        <taxon>Glomeromycetes</taxon>
        <taxon>Diversisporales</taxon>
        <taxon>Gigasporaceae</taxon>
        <taxon>Dentiscutata</taxon>
    </lineage>
</organism>
<evidence type="ECO:0000313" key="2">
    <source>
        <dbReference type="Proteomes" id="UP000789702"/>
    </source>
</evidence>
<dbReference type="EMBL" id="CAJVPU010025991">
    <property type="protein sequence ID" value="CAG8698235.1"/>
    <property type="molecule type" value="Genomic_DNA"/>
</dbReference>
<evidence type="ECO:0000313" key="1">
    <source>
        <dbReference type="EMBL" id="CAG8698235.1"/>
    </source>
</evidence>
<proteinExistence type="predicted"/>
<comment type="caution">
    <text evidence="1">The sequence shown here is derived from an EMBL/GenBank/DDBJ whole genome shotgun (WGS) entry which is preliminary data.</text>
</comment>
<feature type="non-terminal residue" evidence="1">
    <location>
        <position position="1"/>
    </location>
</feature>
<dbReference type="Proteomes" id="UP000789702">
    <property type="component" value="Unassembled WGS sequence"/>
</dbReference>
<keyword evidence="2" id="KW-1185">Reference proteome</keyword>